<dbReference type="RefSeq" id="WP_006979032.1">
    <property type="nucleotide sequence ID" value="NZ_ABVL01000004.1"/>
</dbReference>
<evidence type="ECO:0000256" key="4">
    <source>
        <dbReference type="SAM" id="SignalP"/>
    </source>
</evidence>
<keyword evidence="3" id="KW-0443">Lipid metabolism</keyword>
<comment type="caution">
    <text evidence="6">The sequence shown here is derived from an EMBL/GenBank/DDBJ whole genome shotgun (WGS) entry which is preliminary data.</text>
</comment>
<dbReference type="Pfam" id="PF12740">
    <property type="entry name" value="PETase"/>
    <property type="match status" value="1"/>
</dbReference>
<gene>
    <name evidence="6" type="ORF">CfE428DRAFT_1706</name>
</gene>
<feature type="chain" id="PRO_5002802484" description="PET hydrolase/cutinase-like domain-containing protein" evidence="4">
    <location>
        <begin position="22"/>
        <end position="324"/>
    </location>
</feature>
<name>B4CYG8_9BACT</name>
<dbReference type="SUPFAM" id="SSF53474">
    <property type="entry name" value="alpha/beta-Hydrolases"/>
    <property type="match status" value="1"/>
</dbReference>
<dbReference type="InterPro" id="IPR029058">
    <property type="entry name" value="AB_hydrolase_fold"/>
</dbReference>
<evidence type="ECO:0000313" key="6">
    <source>
        <dbReference type="EMBL" id="EDY20509.1"/>
    </source>
</evidence>
<evidence type="ECO:0000256" key="3">
    <source>
        <dbReference type="ARBA" id="ARBA00023098"/>
    </source>
</evidence>
<sequence precursor="true">MPSFLKLCLFAFAAWVTTASAYDPLKLPAGTLPPPVDLTVHDAARNRDIPLRVLLPMSSAPAPVVLFSHGLGGSREGSPFLGEQWSARGCVVVYLQHAGSDSAVWKGVEAADRMAALKSAASLQNYVLRLQDVPAVLDQLTAWNKETGHSLAGRLDLNHVGMSGHSFGALTTQGVSGETLPTAGKRFTDPRIRAAIAFSPDVPGKGDPKAAFAEVTIPWMLMTGTKDVAPVGHATVESRLAVYPALPAGDKYEVVLENAEHSVFTDRPLPGDQQPRNPNHHKVILALSTAFWDAYLKGDAEAKAWLAGDGPRQVMESGDRWQRK</sequence>
<keyword evidence="1" id="KW-0378">Hydrolase</keyword>
<dbReference type="Gene3D" id="3.40.50.1820">
    <property type="entry name" value="alpha/beta hydrolase"/>
    <property type="match status" value="1"/>
</dbReference>
<protein>
    <recommendedName>
        <fullName evidence="5">PET hydrolase/cutinase-like domain-containing protein</fullName>
    </recommendedName>
</protein>
<dbReference type="PANTHER" id="PTHR10272:SF0">
    <property type="entry name" value="PLATELET-ACTIVATING FACTOR ACETYLHYDROLASE"/>
    <property type="match status" value="1"/>
</dbReference>
<feature type="signal peptide" evidence="4">
    <location>
        <begin position="1"/>
        <end position="21"/>
    </location>
</feature>
<dbReference type="InterPro" id="IPR041127">
    <property type="entry name" value="PET_hydrolase/cutinase-like"/>
</dbReference>
<feature type="domain" description="PET hydrolase/cutinase-like" evidence="5">
    <location>
        <begin position="129"/>
        <end position="265"/>
    </location>
</feature>
<dbReference type="InParanoid" id="B4CYG8"/>
<keyword evidence="7" id="KW-1185">Reference proteome</keyword>
<dbReference type="EMBL" id="ABVL01000004">
    <property type="protein sequence ID" value="EDY20509.1"/>
    <property type="molecule type" value="Genomic_DNA"/>
</dbReference>
<dbReference type="GO" id="GO:0003847">
    <property type="term" value="F:1-alkyl-2-acetylglycerophosphocholine esterase activity"/>
    <property type="evidence" value="ECO:0007669"/>
    <property type="project" value="TreeGrafter"/>
</dbReference>
<keyword evidence="4" id="KW-0732">Signal</keyword>
<evidence type="ECO:0000256" key="2">
    <source>
        <dbReference type="ARBA" id="ARBA00022963"/>
    </source>
</evidence>
<reference evidence="6 7" key="1">
    <citation type="journal article" date="2011" name="J. Bacteriol.">
        <title>Genome sequence of Chthoniobacter flavus Ellin428, an aerobic heterotrophic soil bacterium.</title>
        <authorList>
            <person name="Kant R."/>
            <person name="van Passel M.W."/>
            <person name="Palva A."/>
            <person name="Lucas S."/>
            <person name="Lapidus A."/>
            <person name="Glavina Del Rio T."/>
            <person name="Dalin E."/>
            <person name="Tice H."/>
            <person name="Bruce D."/>
            <person name="Goodwin L."/>
            <person name="Pitluck S."/>
            <person name="Larimer F.W."/>
            <person name="Land M.L."/>
            <person name="Hauser L."/>
            <person name="Sangwan P."/>
            <person name="de Vos W.M."/>
            <person name="Janssen P.H."/>
            <person name="Smidt H."/>
        </authorList>
    </citation>
    <scope>NUCLEOTIDE SEQUENCE [LARGE SCALE GENOMIC DNA]</scope>
    <source>
        <strain evidence="6 7">Ellin428</strain>
    </source>
</reference>
<proteinExistence type="predicted"/>
<organism evidence="6 7">
    <name type="scientific">Chthoniobacter flavus Ellin428</name>
    <dbReference type="NCBI Taxonomy" id="497964"/>
    <lineage>
        <taxon>Bacteria</taxon>
        <taxon>Pseudomonadati</taxon>
        <taxon>Verrucomicrobiota</taxon>
        <taxon>Spartobacteria</taxon>
        <taxon>Chthoniobacterales</taxon>
        <taxon>Chthoniobacteraceae</taxon>
        <taxon>Chthoniobacter</taxon>
    </lineage>
</organism>
<accession>B4CYG8</accession>
<evidence type="ECO:0000259" key="5">
    <source>
        <dbReference type="Pfam" id="PF12740"/>
    </source>
</evidence>
<evidence type="ECO:0000256" key="1">
    <source>
        <dbReference type="ARBA" id="ARBA00022801"/>
    </source>
</evidence>
<dbReference type="GO" id="GO:0016042">
    <property type="term" value="P:lipid catabolic process"/>
    <property type="evidence" value="ECO:0007669"/>
    <property type="project" value="UniProtKB-KW"/>
</dbReference>
<keyword evidence="2" id="KW-0442">Lipid degradation</keyword>
<dbReference type="AlphaFoldDB" id="B4CYG8"/>
<dbReference type="STRING" id="497964.CfE428DRAFT_1706"/>
<dbReference type="Proteomes" id="UP000005824">
    <property type="component" value="Unassembled WGS sequence"/>
</dbReference>
<dbReference type="eggNOG" id="COG4188">
    <property type="taxonomic scope" value="Bacteria"/>
</dbReference>
<dbReference type="PANTHER" id="PTHR10272">
    <property type="entry name" value="PLATELET-ACTIVATING FACTOR ACETYLHYDROLASE"/>
    <property type="match status" value="1"/>
</dbReference>
<evidence type="ECO:0000313" key="7">
    <source>
        <dbReference type="Proteomes" id="UP000005824"/>
    </source>
</evidence>